<feature type="transmembrane region" description="Helical" evidence="8">
    <location>
        <begin position="343"/>
        <end position="365"/>
    </location>
</feature>
<name>A0AAV0IUV8_9ROSI</name>
<dbReference type="InterPro" id="IPR004698">
    <property type="entry name" value="Zn/Fe_permease_fun/pln"/>
</dbReference>
<keyword evidence="5 8" id="KW-1133">Transmembrane helix</keyword>
<dbReference type="Proteomes" id="UP001154282">
    <property type="component" value="Unassembled WGS sequence"/>
</dbReference>
<keyword evidence="6 8" id="KW-0406">Ion transport</keyword>
<accession>A0AAV0IUV8</accession>
<evidence type="ECO:0000256" key="6">
    <source>
        <dbReference type="ARBA" id="ARBA00023065"/>
    </source>
</evidence>
<dbReference type="EMBL" id="CAMGYJ010000004">
    <property type="protein sequence ID" value="CAI0401461.1"/>
    <property type="molecule type" value="Genomic_DNA"/>
</dbReference>
<comment type="subcellular location">
    <subcellularLocation>
        <location evidence="1 8">Membrane</location>
        <topology evidence="1 8">Multi-pass membrane protein</topology>
    </subcellularLocation>
</comment>
<keyword evidence="4 8" id="KW-0812">Transmembrane</keyword>
<dbReference type="GO" id="GO:0005385">
    <property type="term" value="F:zinc ion transmembrane transporter activity"/>
    <property type="evidence" value="ECO:0007669"/>
    <property type="project" value="InterPro"/>
</dbReference>
<evidence type="ECO:0000256" key="1">
    <source>
        <dbReference type="ARBA" id="ARBA00004141"/>
    </source>
</evidence>
<gene>
    <name evidence="9" type="ORF">LITE_LOCUS11211</name>
</gene>
<dbReference type="NCBIfam" id="TIGR00820">
    <property type="entry name" value="zip"/>
    <property type="match status" value="1"/>
</dbReference>
<feature type="non-terminal residue" evidence="9">
    <location>
        <position position="1"/>
    </location>
</feature>
<keyword evidence="3 8" id="KW-0813">Transport</keyword>
<dbReference type="PANTHER" id="PTHR11040">
    <property type="entry name" value="ZINC/IRON TRANSPORTER"/>
    <property type="match status" value="1"/>
</dbReference>
<evidence type="ECO:0000256" key="8">
    <source>
        <dbReference type="RuleBase" id="RU362088"/>
    </source>
</evidence>
<protein>
    <submittedName>
        <fullName evidence="9">Uncharacterized protein</fullName>
    </submittedName>
</protein>
<organism evidence="9 10">
    <name type="scientific">Linum tenue</name>
    <dbReference type="NCBI Taxonomy" id="586396"/>
    <lineage>
        <taxon>Eukaryota</taxon>
        <taxon>Viridiplantae</taxon>
        <taxon>Streptophyta</taxon>
        <taxon>Embryophyta</taxon>
        <taxon>Tracheophyta</taxon>
        <taxon>Spermatophyta</taxon>
        <taxon>Magnoliopsida</taxon>
        <taxon>eudicotyledons</taxon>
        <taxon>Gunneridae</taxon>
        <taxon>Pentapetalae</taxon>
        <taxon>rosids</taxon>
        <taxon>fabids</taxon>
        <taxon>Malpighiales</taxon>
        <taxon>Linaceae</taxon>
        <taxon>Linum</taxon>
    </lineage>
</organism>
<feature type="transmembrane region" description="Helical" evidence="8">
    <location>
        <begin position="278"/>
        <end position="299"/>
    </location>
</feature>
<proteinExistence type="inferred from homology"/>
<feature type="transmembrane region" description="Helical" evidence="8">
    <location>
        <begin position="43"/>
        <end position="60"/>
    </location>
</feature>
<feature type="transmembrane region" description="Helical" evidence="8">
    <location>
        <begin position="126"/>
        <end position="147"/>
    </location>
</feature>
<comment type="similarity">
    <text evidence="2 8">Belongs to the ZIP transporter (TC 2.A.5) family.</text>
</comment>
<comment type="caution">
    <text evidence="9">The sequence shown here is derived from an EMBL/GenBank/DDBJ whole genome shotgun (WGS) entry which is preliminary data.</text>
</comment>
<dbReference type="AlphaFoldDB" id="A0AAV0IUV8"/>
<evidence type="ECO:0000256" key="2">
    <source>
        <dbReference type="ARBA" id="ARBA00006939"/>
    </source>
</evidence>
<feature type="transmembrane region" description="Helical" evidence="8">
    <location>
        <begin position="371"/>
        <end position="392"/>
    </location>
</feature>
<keyword evidence="7 8" id="KW-0472">Membrane</keyword>
<reference evidence="9" key="1">
    <citation type="submission" date="2022-08" db="EMBL/GenBank/DDBJ databases">
        <authorList>
            <person name="Gutierrez-Valencia J."/>
        </authorList>
    </citation>
    <scope>NUCLEOTIDE SEQUENCE</scope>
</reference>
<keyword evidence="10" id="KW-1185">Reference proteome</keyword>
<dbReference type="InterPro" id="IPR003689">
    <property type="entry name" value="ZIP"/>
</dbReference>
<dbReference type="PANTHER" id="PTHR11040:SF164">
    <property type="entry name" value="ZINC TRANSPORTER 12-RELATED"/>
    <property type="match status" value="1"/>
</dbReference>
<feature type="transmembrane region" description="Helical" evidence="8">
    <location>
        <begin position="167"/>
        <end position="188"/>
    </location>
</feature>
<evidence type="ECO:0000256" key="5">
    <source>
        <dbReference type="ARBA" id="ARBA00022989"/>
    </source>
</evidence>
<feature type="transmembrane region" description="Helical" evidence="8">
    <location>
        <begin position="90"/>
        <end position="114"/>
    </location>
</feature>
<feature type="transmembrane region" description="Helical" evidence="8">
    <location>
        <begin position="413"/>
        <end position="432"/>
    </location>
</feature>
<evidence type="ECO:0000313" key="9">
    <source>
        <dbReference type="EMBL" id="CAI0401461.1"/>
    </source>
</evidence>
<evidence type="ECO:0000256" key="7">
    <source>
        <dbReference type="ARBA" id="ARBA00023136"/>
    </source>
</evidence>
<dbReference type="Pfam" id="PF02535">
    <property type="entry name" value="Zip"/>
    <property type="match status" value="1"/>
</dbReference>
<dbReference type="GO" id="GO:0005886">
    <property type="term" value="C:plasma membrane"/>
    <property type="evidence" value="ECO:0007669"/>
    <property type="project" value="TreeGrafter"/>
</dbReference>
<evidence type="ECO:0000256" key="3">
    <source>
        <dbReference type="ARBA" id="ARBA00022448"/>
    </source>
</evidence>
<sequence length="433" mass="46591">RQQSKSRLSSFPIPDPFINPALPRLCFRTLLCIFNLSSMATNFPNFTLLLLLLFLTPLIFQFPHLVSSECTCDRGTSRGGDGHRDGNKPILYKIVAICSILAASGIGVTIPIAGRKFPALHPENNLFFLIKAFAAGVILATGFVHILPDAFASLSSPCVKENPWARFPFPGLFAMVAAVMTMMIDTFATSYYKRSHFSNTNKALPVAGSGNDSSGELDLEGIAAEHEGHVHVHTHATHGHAHGSAFGPEDSEESHHFRHRIVSQHPNRNSISVTTTTFWAMQVLEIGIVVHSVIIGVSLGASGSTRTIKPLVAALTFHQFFEGLGLGGCISQAKFKFRVAATMMLFFSLTTPIGIVVGICISRGYSEDSQAALLVSGILNSASAGILIYMALVDLLAQDFMNPKLQGNLRLQLGANVSLLLGMGCMSSLARLA</sequence>
<evidence type="ECO:0000313" key="10">
    <source>
        <dbReference type="Proteomes" id="UP001154282"/>
    </source>
</evidence>
<evidence type="ECO:0000256" key="4">
    <source>
        <dbReference type="ARBA" id="ARBA00022692"/>
    </source>
</evidence>